<name>A0A1H1R1U0_9ACTN</name>
<keyword evidence="3" id="KW-1185">Reference proteome</keyword>
<dbReference type="AlphaFoldDB" id="A0A1H1R1U0"/>
<organism evidence="2 3">
    <name type="scientific">Actinopolymorpha singaporensis</name>
    <dbReference type="NCBI Taxonomy" id="117157"/>
    <lineage>
        <taxon>Bacteria</taxon>
        <taxon>Bacillati</taxon>
        <taxon>Actinomycetota</taxon>
        <taxon>Actinomycetes</taxon>
        <taxon>Propionibacteriales</taxon>
        <taxon>Actinopolymorphaceae</taxon>
        <taxon>Actinopolymorpha</taxon>
    </lineage>
</organism>
<feature type="region of interest" description="Disordered" evidence="1">
    <location>
        <begin position="1"/>
        <end position="33"/>
    </location>
</feature>
<evidence type="ECO:0000256" key="1">
    <source>
        <dbReference type="SAM" id="MobiDB-lite"/>
    </source>
</evidence>
<dbReference type="EMBL" id="LT629732">
    <property type="protein sequence ID" value="SDS29642.1"/>
    <property type="molecule type" value="Genomic_DNA"/>
</dbReference>
<evidence type="ECO:0000313" key="3">
    <source>
        <dbReference type="Proteomes" id="UP000198983"/>
    </source>
</evidence>
<sequence>MTDSGGTVRIRRSESGHGWEARWERGDVGSSFRDREKDAVLRWAASRPADYWLTHDPDADEWIPWTPPSEP</sequence>
<reference evidence="2 3" key="1">
    <citation type="submission" date="2016-10" db="EMBL/GenBank/DDBJ databases">
        <authorList>
            <person name="de Groot N.N."/>
        </authorList>
    </citation>
    <scope>NUCLEOTIDE SEQUENCE [LARGE SCALE GENOMIC DNA]</scope>
    <source>
        <strain evidence="2 3">DSM 22024</strain>
    </source>
</reference>
<dbReference type="RefSeq" id="WP_157728420.1">
    <property type="nucleotide sequence ID" value="NZ_LT629732.1"/>
</dbReference>
<protein>
    <submittedName>
        <fullName evidence="2">Uncharacterized protein</fullName>
    </submittedName>
</protein>
<accession>A0A1H1R1U0</accession>
<dbReference type="Proteomes" id="UP000198983">
    <property type="component" value="Chromosome I"/>
</dbReference>
<gene>
    <name evidence="2" type="ORF">SAMN04489717_2240</name>
</gene>
<evidence type="ECO:0000313" key="2">
    <source>
        <dbReference type="EMBL" id="SDS29642.1"/>
    </source>
</evidence>
<feature type="compositionally biased region" description="Basic and acidic residues" evidence="1">
    <location>
        <begin position="11"/>
        <end position="33"/>
    </location>
</feature>
<proteinExistence type="predicted"/>
<dbReference type="OrthoDB" id="5572373at2"/>